<dbReference type="InterPro" id="IPR053361">
    <property type="entry name" value="Vulval_dev_neg_regulator"/>
</dbReference>
<reference evidence="9" key="1">
    <citation type="submission" date="2010-08" db="EMBL/GenBank/DDBJ databases">
        <authorList>
            <consortium name="Caenorhabditis japonica Sequencing Consortium"/>
            <person name="Wilson R.K."/>
        </authorList>
    </citation>
    <scope>NUCLEOTIDE SEQUENCE [LARGE SCALE GENOMIC DNA]</scope>
    <source>
        <strain evidence="9">DF5081</strain>
    </source>
</reference>
<evidence type="ECO:0000313" key="9">
    <source>
        <dbReference type="Proteomes" id="UP000005237"/>
    </source>
</evidence>
<evidence type="ECO:0000256" key="1">
    <source>
        <dbReference type="ARBA" id="ARBA00022723"/>
    </source>
</evidence>
<name>A0A8R1DH18_CAEJA</name>
<evidence type="ECO:0000256" key="3">
    <source>
        <dbReference type="ARBA" id="ARBA00022833"/>
    </source>
</evidence>
<evidence type="ECO:0000313" key="8">
    <source>
        <dbReference type="EnsemblMetazoa" id="CJA02529.1"/>
    </source>
</evidence>
<keyword evidence="4 5" id="KW-0238">DNA-binding</keyword>
<protein>
    <submittedName>
        <fullName evidence="8">THAP-type domain-containing protein</fullName>
    </submittedName>
</protein>
<keyword evidence="2 5" id="KW-0863">Zinc-finger</keyword>
<evidence type="ECO:0000259" key="7">
    <source>
        <dbReference type="PROSITE" id="PS50950"/>
    </source>
</evidence>
<dbReference type="GO" id="GO:0008270">
    <property type="term" value="F:zinc ion binding"/>
    <property type="evidence" value="ECO:0007669"/>
    <property type="project" value="UniProtKB-KW"/>
</dbReference>
<proteinExistence type="predicted"/>
<dbReference type="AlphaFoldDB" id="A0A8R1DH18"/>
<organism evidence="8 9">
    <name type="scientific">Caenorhabditis japonica</name>
    <dbReference type="NCBI Taxonomy" id="281687"/>
    <lineage>
        <taxon>Eukaryota</taxon>
        <taxon>Metazoa</taxon>
        <taxon>Ecdysozoa</taxon>
        <taxon>Nematoda</taxon>
        <taxon>Chromadorea</taxon>
        <taxon>Rhabditida</taxon>
        <taxon>Rhabditina</taxon>
        <taxon>Rhabditomorpha</taxon>
        <taxon>Rhabditoidea</taxon>
        <taxon>Rhabditidae</taxon>
        <taxon>Peloderinae</taxon>
        <taxon>Caenorhabditis</taxon>
    </lineage>
</organism>
<dbReference type="GO" id="GO:0003677">
    <property type="term" value="F:DNA binding"/>
    <property type="evidence" value="ECO:0007669"/>
    <property type="project" value="UniProtKB-UniRule"/>
</dbReference>
<dbReference type="EnsemblMetazoa" id="CJA02529.1">
    <property type="protein sequence ID" value="CJA02529.1"/>
    <property type="gene ID" value="WBGene00121733"/>
</dbReference>
<feature type="compositionally biased region" description="Acidic residues" evidence="6">
    <location>
        <begin position="47"/>
        <end position="58"/>
    </location>
</feature>
<evidence type="ECO:0000256" key="2">
    <source>
        <dbReference type="ARBA" id="ARBA00022771"/>
    </source>
</evidence>
<dbReference type="Proteomes" id="UP000005237">
    <property type="component" value="Unassembled WGS sequence"/>
</dbReference>
<feature type="domain" description="THAP-type" evidence="7">
    <location>
        <begin position="167"/>
        <end position="255"/>
    </location>
</feature>
<dbReference type="PANTHER" id="PTHR48233:SF2">
    <property type="entry name" value="PROTEIN LIN-36"/>
    <property type="match status" value="1"/>
</dbReference>
<dbReference type="PROSITE" id="PS50950">
    <property type="entry name" value="ZF_THAP"/>
    <property type="match status" value="1"/>
</dbReference>
<sequence>MPDESNQIDRHRSKELEDAEASLPEKLLRTPTKTFETEEQSSSLEVVEGDVISDGEENVESEIDVTGGDDTLDELDDVVMPAVTNDGELVQNVGEKTPTKEVDEETDSTNAERVFSSFPCQVIPETLSRMTRTPPDGEHLQVHRNSNGRLRIYVIDHTKKFSPYSNLTHKPCTVCNRMMRSGEMHLNFPADLDRRRIWANLLGFKYKDILRSKMGPISFSIAAGPICTEHFAEECFRNHNFNKSAIEAFGVPVAISPDVKTTPSKKRVPWVCTICEFHSCSVVELQTHLLDHTEEMLKKKESVSDVSC</sequence>
<feature type="compositionally biased region" description="Basic and acidic residues" evidence="6">
    <location>
        <begin position="7"/>
        <end position="16"/>
    </location>
</feature>
<dbReference type="PANTHER" id="PTHR48233">
    <property type="entry name" value="MUCIN 4B, ISOFORM B-RELATED"/>
    <property type="match status" value="1"/>
</dbReference>
<evidence type="ECO:0000256" key="5">
    <source>
        <dbReference type="PROSITE-ProRule" id="PRU00309"/>
    </source>
</evidence>
<keyword evidence="3" id="KW-0862">Zinc</keyword>
<evidence type="ECO:0000256" key="4">
    <source>
        <dbReference type="ARBA" id="ARBA00023125"/>
    </source>
</evidence>
<evidence type="ECO:0000256" key="6">
    <source>
        <dbReference type="SAM" id="MobiDB-lite"/>
    </source>
</evidence>
<accession>A0A8R1DH18</accession>
<feature type="region of interest" description="Disordered" evidence="6">
    <location>
        <begin position="1"/>
        <end position="58"/>
    </location>
</feature>
<keyword evidence="1" id="KW-0479">Metal-binding</keyword>
<reference evidence="8" key="2">
    <citation type="submission" date="2022-06" db="UniProtKB">
        <authorList>
            <consortium name="EnsemblMetazoa"/>
        </authorList>
    </citation>
    <scope>IDENTIFICATION</scope>
    <source>
        <strain evidence="8">DF5081</strain>
    </source>
</reference>
<keyword evidence="9" id="KW-1185">Reference proteome</keyword>
<dbReference type="InterPro" id="IPR006612">
    <property type="entry name" value="THAP_Znf"/>
</dbReference>